<dbReference type="InterPro" id="IPR001206">
    <property type="entry name" value="Diacylglycerol_kinase_cat_dom"/>
</dbReference>
<evidence type="ECO:0000256" key="1">
    <source>
        <dbReference type="ARBA" id="ARBA00001946"/>
    </source>
</evidence>
<evidence type="ECO:0000256" key="9">
    <source>
        <dbReference type="SAM" id="Phobius"/>
    </source>
</evidence>
<dbReference type="InterPro" id="IPR016064">
    <property type="entry name" value="NAD/diacylglycerol_kinase_sf"/>
</dbReference>
<gene>
    <name evidence="11" type="ORF">AE0388_0087</name>
</gene>
<dbReference type="Gene3D" id="3.40.50.10330">
    <property type="entry name" value="Probable inorganic polyphosphate/atp-NAD kinase, domain 1"/>
    <property type="match status" value="1"/>
</dbReference>
<name>A0A0B9A553_BRELN</name>
<keyword evidence="6" id="KW-0067">ATP-binding</keyword>
<evidence type="ECO:0000256" key="7">
    <source>
        <dbReference type="ARBA" id="ARBA00023209"/>
    </source>
</evidence>
<evidence type="ECO:0000256" key="6">
    <source>
        <dbReference type="ARBA" id="ARBA00022840"/>
    </source>
</evidence>
<evidence type="ECO:0000256" key="3">
    <source>
        <dbReference type="ARBA" id="ARBA00022679"/>
    </source>
</evidence>
<dbReference type="EMBL" id="JTJZ01000023">
    <property type="protein sequence ID" value="KHS50558.1"/>
    <property type="molecule type" value="Genomic_DNA"/>
</dbReference>
<keyword evidence="7" id="KW-0444">Lipid biosynthesis</keyword>
<evidence type="ECO:0000313" key="12">
    <source>
        <dbReference type="Proteomes" id="UP000031488"/>
    </source>
</evidence>
<sequence>MIIELDPLMTWVIVIGALVVLVAAFLIGRRYGVRRTLNTMRRYAHPANLSDEVVDDAARYRAALIVNPTKTDVRNLAATAEAICRFEGWNPPLVLETTPEDSGEGVTVRALDEGVDVVIAAGGDGTIRAVASALAGTSTPMGIVPLGTGNLLARNIDLVLDKTEWALRIALWGRNREIDVGMAKTAPDGDTHIFTVMTGLGFDAAVMADTSDDLKARLGWLAYVEAGSRKLTGKPSHVKVTFDDEYRISARVRSVLGGNCGKLQGGIQLLPQAVIDDGMLDVLIVSPKNLGQWVGVLASIAGRRASRGLHTNIRKCRKVVIEAGDDVDIQLDGDPLGQSSYLEMEVDPSALTVRVPTVEQRKQIRAEAWPV</sequence>
<keyword evidence="9" id="KW-1133">Transmembrane helix</keyword>
<evidence type="ECO:0000256" key="2">
    <source>
        <dbReference type="ARBA" id="ARBA00005983"/>
    </source>
</evidence>
<feature type="transmembrane region" description="Helical" evidence="9">
    <location>
        <begin position="12"/>
        <end position="32"/>
    </location>
</feature>
<dbReference type="SMART" id="SM00046">
    <property type="entry name" value="DAGKc"/>
    <property type="match status" value="1"/>
</dbReference>
<dbReference type="SUPFAM" id="SSF111331">
    <property type="entry name" value="NAD kinase/diacylglycerol kinase-like"/>
    <property type="match status" value="1"/>
</dbReference>
<comment type="similarity">
    <text evidence="2">Belongs to the diacylglycerol/lipid kinase family.</text>
</comment>
<evidence type="ECO:0000256" key="8">
    <source>
        <dbReference type="ARBA" id="ARBA00023264"/>
    </source>
</evidence>
<dbReference type="GO" id="GO:0008654">
    <property type="term" value="P:phospholipid biosynthetic process"/>
    <property type="evidence" value="ECO:0007669"/>
    <property type="project" value="UniProtKB-KW"/>
</dbReference>
<keyword evidence="4" id="KW-0547">Nucleotide-binding</keyword>
<keyword evidence="3" id="KW-0808">Transferase</keyword>
<dbReference type="AlphaFoldDB" id="A0A0B9A553"/>
<keyword evidence="7" id="KW-0443">Lipid metabolism</keyword>
<comment type="cofactor">
    <cofactor evidence="1">
        <name>Mg(2+)</name>
        <dbReference type="ChEBI" id="CHEBI:18420"/>
    </cofactor>
</comment>
<keyword evidence="12" id="KW-1185">Reference proteome</keyword>
<keyword evidence="7" id="KW-0594">Phospholipid biosynthesis</keyword>
<evidence type="ECO:0000259" key="10">
    <source>
        <dbReference type="PROSITE" id="PS50146"/>
    </source>
</evidence>
<dbReference type="STRING" id="1703.BLSMQ_3445"/>
<feature type="domain" description="DAGKc" evidence="10">
    <location>
        <begin position="57"/>
        <end position="187"/>
    </location>
</feature>
<comment type="caution">
    <text evidence="11">The sequence shown here is derived from an EMBL/GenBank/DDBJ whole genome shotgun (WGS) entry which is preliminary data.</text>
</comment>
<proteinExistence type="inferred from homology"/>
<dbReference type="Pfam" id="PF00781">
    <property type="entry name" value="DAGK_cat"/>
    <property type="match status" value="1"/>
</dbReference>
<dbReference type="PROSITE" id="PS50146">
    <property type="entry name" value="DAGK"/>
    <property type="match status" value="1"/>
</dbReference>
<accession>A0A0B9A553</accession>
<dbReference type="InterPro" id="IPR045540">
    <property type="entry name" value="YegS/DAGK_C"/>
</dbReference>
<keyword evidence="9" id="KW-0472">Membrane</keyword>
<dbReference type="GO" id="GO:0016301">
    <property type="term" value="F:kinase activity"/>
    <property type="evidence" value="ECO:0007669"/>
    <property type="project" value="UniProtKB-KW"/>
</dbReference>
<reference evidence="11 12" key="1">
    <citation type="submission" date="2014-11" db="EMBL/GenBank/DDBJ databases">
        <title>Draft Genome Sequence of Brevibacterium linens AE038-8.</title>
        <authorList>
            <person name="Maizel D."/>
            <person name="Utturkar S.M."/>
            <person name="Brown S.D."/>
            <person name="Ferrero M."/>
            <person name="Rosen B.P."/>
        </authorList>
    </citation>
    <scope>NUCLEOTIDE SEQUENCE [LARGE SCALE GENOMIC DNA]</scope>
    <source>
        <strain evidence="11 12">AE038-8</strain>
    </source>
</reference>
<protein>
    <submittedName>
        <fullName evidence="11">Diacylglycerol kinase catalytic region</fullName>
    </submittedName>
</protein>
<keyword evidence="8" id="KW-1208">Phospholipid metabolism</keyword>
<dbReference type="PANTHER" id="PTHR12358:SF106">
    <property type="entry name" value="LIPID KINASE YEGS"/>
    <property type="match status" value="1"/>
</dbReference>
<organism evidence="11 12">
    <name type="scientific">Brevibacterium linens</name>
    <dbReference type="NCBI Taxonomy" id="1703"/>
    <lineage>
        <taxon>Bacteria</taxon>
        <taxon>Bacillati</taxon>
        <taxon>Actinomycetota</taxon>
        <taxon>Actinomycetes</taxon>
        <taxon>Micrococcales</taxon>
        <taxon>Brevibacteriaceae</taxon>
        <taxon>Brevibacterium</taxon>
    </lineage>
</organism>
<dbReference type="PANTHER" id="PTHR12358">
    <property type="entry name" value="SPHINGOSINE KINASE"/>
    <property type="match status" value="1"/>
</dbReference>
<dbReference type="GO" id="GO:0005524">
    <property type="term" value="F:ATP binding"/>
    <property type="evidence" value="ECO:0007669"/>
    <property type="project" value="UniProtKB-KW"/>
</dbReference>
<dbReference type="InterPro" id="IPR050187">
    <property type="entry name" value="Lipid_Phosphate_FormReg"/>
</dbReference>
<dbReference type="Gene3D" id="2.60.200.40">
    <property type="match status" value="1"/>
</dbReference>
<evidence type="ECO:0000256" key="4">
    <source>
        <dbReference type="ARBA" id="ARBA00022741"/>
    </source>
</evidence>
<dbReference type="Pfam" id="PF19279">
    <property type="entry name" value="YegS_C"/>
    <property type="match status" value="1"/>
</dbReference>
<evidence type="ECO:0000313" key="11">
    <source>
        <dbReference type="EMBL" id="KHS50558.1"/>
    </source>
</evidence>
<dbReference type="InterPro" id="IPR017438">
    <property type="entry name" value="ATP-NAD_kinase_N"/>
</dbReference>
<dbReference type="Proteomes" id="UP000031488">
    <property type="component" value="Unassembled WGS sequence"/>
</dbReference>
<evidence type="ECO:0000256" key="5">
    <source>
        <dbReference type="ARBA" id="ARBA00022777"/>
    </source>
</evidence>
<dbReference type="PATRIC" id="fig|1703.6.peg.3414"/>
<dbReference type="GO" id="GO:0005886">
    <property type="term" value="C:plasma membrane"/>
    <property type="evidence" value="ECO:0007669"/>
    <property type="project" value="TreeGrafter"/>
</dbReference>
<keyword evidence="5 11" id="KW-0418">Kinase</keyword>
<dbReference type="RefSeq" id="WP_039212633.1">
    <property type="nucleotide sequence ID" value="NZ_JBCLTJ010000012.1"/>
</dbReference>
<keyword evidence="9" id="KW-0812">Transmembrane</keyword>